<comment type="caution">
    <text evidence="1">The sequence shown here is derived from an EMBL/GenBank/DDBJ whole genome shotgun (WGS) entry which is preliminary data.</text>
</comment>
<protein>
    <submittedName>
        <fullName evidence="1">Uncharacterized protein</fullName>
    </submittedName>
</protein>
<organism evidence="1 2">
    <name type="scientific">Scortum barcoo</name>
    <name type="common">barcoo grunter</name>
    <dbReference type="NCBI Taxonomy" id="214431"/>
    <lineage>
        <taxon>Eukaryota</taxon>
        <taxon>Metazoa</taxon>
        <taxon>Chordata</taxon>
        <taxon>Craniata</taxon>
        <taxon>Vertebrata</taxon>
        <taxon>Euteleostomi</taxon>
        <taxon>Actinopterygii</taxon>
        <taxon>Neopterygii</taxon>
        <taxon>Teleostei</taxon>
        <taxon>Neoteleostei</taxon>
        <taxon>Acanthomorphata</taxon>
        <taxon>Eupercaria</taxon>
        <taxon>Centrarchiformes</taxon>
        <taxon>Terapontoidei</taxon>
        <taxon>Terapontidae</taxon>
        <taxon>Scortum</taxon>
    </lineage>
</organism>
<keyword evidence="2" id="KW-1185">Reference proteome</keyword>
<accession>A0ACB8XA31</accession>
<name>A0ACB8XA31_9TELE</name>
<sequence length="68" mass="7545">MGDMESEWALFRAAIVEAAVMSYGHARQPGLEVAVVEVRGAVRLKKESYRAWMACETPKAADGYQRAK</sequence>
<proteinExistence type="predicted"/>
<evidence type="ECO:0000313" key="2">
    <source>
        <dbReference type="Proteomes" id="UP000831701"/>
    </source>
</evidence>
<dbReference type="Proteomes" id="UP000831701">
    <property type="component" value="Chromosome 1"/>
</dbReference>
<reference evidence="1" key="1">
    <citation type="submission" date="2022-04" db="EMBL/GenBank/DDBJ databases">
        <title>Jade perch genome.</title>
        <authorList>
            <person name="Chao B."/>
        </authorList>
    </citation>
    <scope>NUCLEOTIDE SEQUENCE</scope>
    <source>
        <strain evidence="1">CB-2022</strain>
    </source>
</reference>
<dbReference type="EMBL" id="CM041531">
    <property type="protein sequence ID" value="KAI3376991.1"/>
    <property type="molecule type" value="Genomic_DNA"/>
</dbReference>
<gene>
    <name evidence="1" type="ORF">L3Q82_000026</name>
</gene>
<evidence type="ECO:0000313" key="1">
    <source>
        <dbReference type="EMBL" id="KAI3376991.1"/>
    </source>
</evidence>